<proteinExistence type="predicted"/>
<organism evidence="3 4">
    <name type="scientific">Robiginitalea biformata (strain ATCC BAA-864 / DSM 15991 / KCTC 12146 / HTCC2501)</name>
    <dbReference type="NCBI Taxonomy" id="313596"/>
    <lineage>
        <taxon>Bacteria</taxon>
        <taxon>Pseudomonadati</taxon>
        <taxon>Bacteroidota</taxon>
        <taxon>Flavobacteriia</taxon>
        <taxon>Flavobacteriales</taxon>
        <taxon>Flavobacteriaceae</taxon>
        <taxon>Robiginitalea</taxon>
    </lineage>
</organism>
<dbReference type="InterPro" id="IPR001296">
    <property type="entry name" value="Glyco_trans_1"/>
</dbReference>
<evidence type="ECO:0000259" key="1">
    <source>
        <dbReference type="Pfam" id="PF00534"/>
    </source>
</evidence>
<feature type="domain" description="Glycosyltransferase subfamily 4-like N-terminal" evidence="2">
    <location>
        <begin position="51"/>
        <end position="197"/>
    </location>
</feature>
<dbReference type="InterPro" id="IPR028098">
    <property type="entry name" value="Glyco_trans_4-like_N"/>
</dbReference>
<dbReference type="Pfam" id="PF00534">
    <property type="entry name" value="Glycos_transf_1"/>
    <property type="match status" value="1"/>
</dbReference>
<name>A4CI05_ROBBH</name>
<protein>
    <submittedName>
        <fullName evidence="3">Glycosyltransferase</fullName>
    </submittedName>
</protein>
<reference evidence="3 4" key="1">
    <citation type="journal article" date="2009" name="J. Bacteriol.">
        <title>Complete genome sequence of Robiginitalea biformata HTCC2501.</title>
        <authorList>
            <person name="Oh H.M."/>
            <person name="Giovannoni S.J."/>
            <person name="Lee K."/>
            <person name="Ferriera S."/>
            <person name="Johnson J."/>
            <person name="Cho J.C."/>
        </authorList>
    </citation>
    <scope>NUCLEOTIDE SEQUENCE [LARGE SCALE GENOMIC DNA]</scope>
    <source>
        <strain evidence="4">ATCC BAA-864 / HTCC2501 / KCTC 12146</strain>
    </source>
</reference>
<dbReference type="HOGENOM" id="CLU_009583_35_0_10"/>
<accession>A4CI05</accession>
<evidence type="ECO:0000313" key="3">
    <source>
        <dbReference type="EMBL" id="EAR16563.1"/>
    </source>
</evidence>
<dbReference type="PANTHER" id="PTHR45947:SF13">
    <property type="entry name" value="TRANSFERASE"/>
    <property type="match status" value="1"/>
</dbReference>
<sequence>MNVLQIHNLYRFSGGEDAVVDNEMKLLTEYGLNVKQLHFDNKQINAGRLFFNKQAYSRTREAIREFQPHVVHAHNLFYQASPAVLKAAKDLGVPIVMTLHNFRLICPAALLLRDGQICTKCVNLKFPAHGVYHACFQDSVPKSLLLSTFLWYSKVQGIWKDSVDRFIVLTPFIKDLFIQSSLGVGGEKLIVKPNSTDDIYEDTEKVPPARQGFLYIGRLSREKGVHLLLEAFQGLPEKSLTIVGTGPLEQELRDLAGKNIHFRGEQPRSSVAELLRTTKALVFPSLCYEGLPNTIIESYAAGTPVIACDNENISKLVNHNYNGLLFSSGQVKSLIQAIEDYDMVPREDFEKCARRTYLEKYTHKINLENLLKIYNSVVN</sequence>
<dbReference type="Gene3D" id="3.40.50.2000">
    <property type="entry name" value="Glycogen Phosphorylase B"/>
    <property type="match status" value="2"/>
</dbReference>
<dbReference type="EMBL" id="CP001712">
    <property type="protein sequence ID" value="EAR16563.1"/>
    <property type="molecule type" value="Genomic_DNA"/>
</dbReference>
<dbReference type="GO" id="GO:0016757">
    <property type="term" value="F:glycosyltransferase activity"/>
    <property type="evidence" value="ECO:0007669"/>
    <property type="project" value="InterPro"/>
</dbReference>
<dbReference type="Proteomes" id="UP000009049">
    <property type="component" value="Chromosome"/>
</dbReference>
<dbReference type="PANTHER" id="PTHR45947">
    <property type="entry name" value="SULFOQUINOVOSYL TRANSFERASE SQD2"/>
    <property type="match status" value="1"/>
</dbReference>
<evidence type="ECO:0000313" key="4">
    <source>
        <dbReference type="Proteomes" id="UP000009049"/>
    </source>
</evidence>
<dbReference type="RefSeq" id="WP_015753320.1">
    <property type="nucleotide sequence ID" value="NC_013222.1"/>
</dbReference>
<dbReference type="SUPFAM" id="SSF53756">
    <property type="entry name" value="UDP-Glycosyltransferase/glycogen phosphorylase"/>
    <property type="match status" value="1"/>
</dbReference>
<evidence type="ECO:0000259" key="2">
    <source>
        <dbReference type="Pfam" id="PF13439"/>
    </source>
</evidence>
<dbReference type="eggNOG" id="COG0438">
    <property type="taxonomic scope" value="Bacteria"/>
</dbReference>
<gene>
    <name evidence="3" type="ordered locus">RB2501_06675</name>
</gene>
<dbReference type="Pfam" id="PF13439">
    <property type="entry name" value="Glyco_transf_4"/>
    <property type="match status" value="1"/>
</dbReference>
<dbReference type="STRING" id="313596.RB2501_06675"/>
<keyword evidence="4" id="KW-1185">Reference proteome</keyword>
<keyword evidence="3" id="KW-0808">Transferase</keyword>
<dbReference type="CAZy" id="GT4">
    <property type="family name" value="Glycosyltransferase Family 4"/>
</dbReference>
<dbReference type="KEGG" id="rbi:RB2501_06675"/>
<dbReference type="InterPro" id="IPR050194">
    <property type="entry name" value="Glycosyltransferase_grp1"/>
</dbReference>
<dbReference type="OrthoDB" id="9787111at2"/>
<feature type="domain" description="Glycosyl transferase family 1" evidence="1">
    <location>
        <begin position="211"/>
        <end position="340"/>
    </location>
</feature>
<dbReference type="AlphaFoldDB" id="A4CI05"/>